<dbReference type="Gene3D" id="3.30.300.130">
    <property type="entry name" value="Fe-S cluster assembly (FSCA)"/>
    <property type="match status" value="1"/>
</dbReference>
<dbReference type="InterPro" id="IPR001075">
    <property type="entry name" value="NIF_FeS_clus_asmbl_NifU_C"/>
</dbReference>
<keyword evidence="6" id="KW-1185">Reference proteome</keyword>
<sequence length="230" mass="23644">MSADTFDTNKPYTNAQGDAEKPDEVAEASKPASDKVTKTSSTAATGIDAAAHTATDAGADAPTTGVSTDDTSSTDEDDFAANYAEDYGIGYGTGYGMGYGADYGSDYGMGYGMGYGTGFGAGSPVASAYTSPQQSAAGSSDDNFFDDDEPGEKVKVDEVLLRETLEIIRPSLIADGGDMELVGVDDDGVVTLRLTGACMGCPLSSLTLGMGIERILRDHVPGVTRVEAIM</sequence>
<gene>
    <name evidence="5" type="ORF">HMPREF3192_01216</name>
</gene>
<evidence type="ECO:0000256" key="2">
    <source>
        <dbReference type="ARBA" id="ARBA00049958"/>
    </source>
</evidence>
<feature type="compositionally biased region" description="Low complexity" evidence="3">
    <location>
        <begin position="42"/>
        <end position="71"/>
    </location>
</feature>
<reference evidence="6" key="1">
    <citation type="submission" date="2016-01" db="EMBL/GenBank/DDBJ databases">
        <authorList>
            <person name="Mitreva M."/>
            <person name="Pepin K.H."/>
            <person name="Mihindukulasuriya K.A."/>
            <person name="Fulton R."/>
            <person name="Fronick C."/>
            <person name="O'Laughlin M."/>
            <person name="Miner T."/>
            <person name="Herter B."/>
            <person name="Rosa B.A."/>
            <person name="Cordes M."/>
            <person name="Tomlinson C."/>
            <person name="Wollam A."/>
            <person name="Palsikar V.B."/>
            <person name="Mardis E.R."/>
            <person name="Wilson R.K."/>
        </authorList>
    </citation>
    <scope>NUCLEOTIDE SEQUENCE [LARGE SCALE GENOMIC DNA]</scope>
    <source>
        <strain evidence="6">DNF00019</strain>
    </source>
</reference>
<comment type="function">
    <text evidence="2">May be involved in the formation or repair of [Fe-S] clusters present in iron-sulfur proteins.</text>
</comment>
<dbReference type="AlphaFoldDB" id="A0A133XQP2"/>
<evidence type="ECO:0000259" key="4">
    <source>
        <dbReference type="Pfam" id="PF01106"/>
    </source>
</evidence>
<dbReference type="PATRIC" id="fig|1393034.3.peg.1185"/>
<dbReference type="SUPFAM" id="SSF117916">
    <property type="entry name" value="Fe-S cluster assembly (FSCA) domain-like"/>
    <property type="match status" value="1"/>
</dbReference>
<dbReference type="GO" id="GO:0005506">
    <property type="term" value="F:iron ion binding"/>
    <property type="evidence" value="ECO:0007669"/>
    <property type="project" value="InterPro"/>
</dbReference>
<dbReference type="Pfam" id="PF01106">
    <property type="entry name" value="NifU"/>
    <property type="match status" value="1"/>
</dbReference>
<name>A0A133XQP2_9ACTN</name>
<evidence type="ECO:0000256" key="1">
    <source>
        <dbReference type="ARBA" id="ARBA00006420"/>
    </source>
</evidence>
<dbReference type="EMBL" id="LSCR01000040">
    <property type="protein sequence ID" value="KXB33244.1"/>
    <property type="molecule type" value="Genomic_DNA"/>
</dbReference>
<dbReference type="GO" id="GO:0016226">
    <property type="term" value="P:iron-sulfur cluster assembly"/>
    <property type="evidence" value="ECO:0007669"/>
    <property type="project" value="InterPro"/>
</dbReference>
<feature type="compositionally biased region" description="Polar residues" evidence="3">
    <location>
        <begin position="1"/>
        <end position="16"/>
    </location>
</feature>
<feature type="region of interest" description="Disordered" evidence="3">
    <location>
        <begin position="1"/>
        <end position="78"/>
    </location>
</feature>
<dbReference type="STRING" id="1393034.HMPREF3192_01216"/>
<dbReference type="PANTHER" id="PTHR11178:SF25">
    <property type="entry name" value="NIFU-LIKE PROTEIN 3, CHLOROPLASTIC"/>
    <property type="match status" value="1"/>
</dbReference>
<accession>A0A133XQP2</accession>
<feature type="compositionally biased region" description="Polar residues" evidence="3">
    <location>
        <begin position="128"/>
        <end position="142"/>
    </location>
</feature>
<protein>
    <submittedName>
        <fullName evidence="5">NifU-like protein</fullName>
    </submittedName>
</protein>
<evidence type="ECO:0000256" key="3">
    <source>
        <dbReference type="SAM" id="MobiDB-lite"/>
    </source>
</evidence>
<dbReference type="PANTHER" id="PTHR11178">
    <property type="entry name" value="IRON-SULFUR CLUSTER SCAFFOLD PROTEIN NFU-RELATED"/>
    <property type="match status" value="1"/>
</dbReference>
<feature type="region of interest" description="Disordered" evidence="3">
    <location>
        <begin position="127"/>
        <end position="150"/>
    </location>
</feature>
<dbReference type="InterPro" id="IPR034904">
    <property type="entry name" value="FSCA_dom_sf"/>
</dbReference>
<evidence type="ECO:0000313" key="6">
    <source>
        <dbReference type="Proteomes" id="UP000070675"/>
    </source>
</evidence>
<proteinExistence type="inferred from homology"/>
<evidence type="ECO:0000313" key="5">
    <source>
        <dbReference type="EMBL" id="KXB33244.1"/>
    </source>
</evidence>
<comment type="similarity">
    <text evidence="1">Belongs to the NifU family.</text>
</comment>
<feature type="domain" description="NIF system FeS cluster assembly NifU C-terminal" evidence="4">
    <location>
        <begin position="163"/>
        <end position="227"/>
    </location>
</feature>
<organism evidence="5 6">
    <name type="scientific">Atopobium deltae</name>
    <dbReference type="NCBI Taxonomy" id="1393034"/>
    <lineage>
        <taxon>Bacteria</taxon>
        <taxon>Bacillati</taxon>
        <taxon>Actinomycetota</taxon>
        <taxon>Coriobacteriia</taxon>
        <taxon>Coriobacteriales</taxon>
        <taxon>Atopobiaceae</taxon>
        <taxon>Atopobium</taxon>
    </lineage>
</organism>
<comment type="caution">
    <text evidence="5">The sequence shown here is derived from an EMBL/GenBank/DDBJ whole genome shotgun (WGS) entry which is preliminary data.</text>
</comment>
<dbReference type="Proteomes" id="UP000070675">
    <property type="component" value="Unassembled WGS sequence"/>
</dbReference>
<dbReference type="GO" id="GO:0051536">
    <property type="term" value="F:iron-sulfur cluster binding"/>
    <property type="evidence" value="ECO:0007669"/>
    <property type="project" value="InterPro"/>
</dbReference>